<dbReference type="GO" id="GO:0003677">
    <property type="term" value="F:DNA binding"/>
    <property type="evidence" value="ECO:0007669"/>
    <property type="project" value="UniProtKB-KW"/>
</dbReference>
<dbReference type="HOGENOM" id="CLU_060699_1_4_9"/>
<dbReference type="InterPro" id="IPR050313">
    <property type="entry name" value="Carb_Metab_HTH_regulators"/>
</dbReference>
<evidence type="ECO:0000256" key="2">
    <source>
        <dbReference type="ARBA" id="ARBA00023125"/>
    </source>
</evidence>
<dbReference type="InterPro" id="IPR011991">
    <property type="entry name" value="ArsR-like_HTH"/>
</dbReference>
<dbReference type="EMBL" id="CP003179">
    <property type="protein sequence ID" value="AEW06623.1"/>
    <property type="molecule type" value="Genomic_DNA"/>
</dbReference>
<dbReference type="InterPro" id="IPR001034">
    <property type="entry name" value="DeoR_HTH"/>
</dbReference>
<dbReference type="InterPro" id="IPR036390">
    <property type="entry name" value="WH_DNA-bd_sf"/>
</dbReference>
<evidence type="ECO:0000256" key="3">
    <source>
        <dbReference type="ARBA" id="ARBA00023163"/>
    </source>
</evidence>
<dbReference type="InterPro" id="IPR014036">
    <property type="entry name" value="DeoR-like_C"/>
</dbReference>
<dbReference type="InterPro" id="IPR036388">
    <property type="entry name" value="WH-like_DNA-bd_sf"/>
</dbReference>
<protein>
    <submittedName>
        <fullName evidence="5">Transcriptional regulator, DeoR family</fullName>
    </submittedName>
</protein>
<dbReference type="PATRIC" id="fig|679936.5.peg.3286"/>
<evidence type="ECO:0000259" key="4">
    <source>
        <dbReference type="PROSITE" id="PS51000"/>
    </source>
</evidence>
<keyword evidence="1" id="KW-0805">Transcription regulation</keyword>
<dbReference type="AlphaFoldDB" id="G8U1L8"/>
<sequence length="257" mass="28045">MFSDERRSKILAMVSQNLSIAVADLARAFDVSPSTIRRDLQQLEDQGLLKRTHGGALAPALASFEPTLEEKTVQYPEAKATIARLALEYIQPGDTILLDAGTTTLAIAQALNVFPLTVITNSLAIAAELRLKKEIQVIMPGGELRPITGSLVGPLAERALRMLHADRLFLGANGVDLVHGITTPNLWEAETKQAMIQAARQVIVVADYSKLGEVSLVQVADWQAIDVLICDQPVPPQWNEVLRQTDTLVKTPQEKDI</sequence>
<evidence type="ECO:0000313" key="5">
    <source>
        <dbReference type="EMBL" id="AEW06623.1"/>
    </source>
</evidence>
<dbReference type="PANTHER" id="PTHR30363">
    <property type="entry name" value="HTH-TYPE TRANSCRIPTIONAL REGULATOR SRLR-RELATED"/>
    <property type="match status" value="1"/>
</dbReference>
<dbReference type="Gene3D" id="3.40.50.1360">
    <property type="match status" value="1"/>
</dbReference>
<dbReference type="InterPro" id="IPR037171">
    <property type="entry name" value="NagB/RpiA_transferase-like"/>
</dbReference>
<gene>
    <name evidence="5" type="ordered locus">Sulac_3177</name>
</gene>
<dbReference type="CDD" id="cd00090">
    <property type="entry name" value="HTH_ARSR"/>
    <property type="match status" value="1"/>
</dbReference>
<dbReference type="InterPro" id="IPR018356">
    <property type="entry name" value="Tscrpt_reg_HTH_DeoR_CS"/>
</dbReference>
<dbReference type="Gene3D" id="1.10.10.10">
    <property type="entry name" value="Winged helix-like DNA-binding domain superfamily/Winged helix DNA-binding domain"/>
    <property type="match status" value="1"/>
</dbReference>
<dbReference type="Proteomes" id="UP000005439">
    <property type="component" value="Chromosome"/>
</dbReference>
<evidence type="ECO:0000313" key="6">
    <source>
        <dbReference type="Proteomes" id="UP000005439"/>
    </source>
</evidence>
<keyword evidence="6" id="KW-1185">Reference proteome</keyword>
<evidence type="ECO:0000256" key="1">
    <source>
        <dbReference type="ARBA" id="ARBA00023015"/>
    </source>
</evidence>
<dbReference type="SMART" id="SM01134">
    <property type="entry name" value="DeoRC"/>
    <property type="match status" value="1"/>
</dbReference>
<proteinExistence type="predicted"/>
<dbReference type="KEGG" id="sap:Sulac_3177"/>
<reference evidence="5 6" key="2">
    <citation type="journal article" date="2012" name="Stand. Genomic Sci.">
        <title>Complete genome sequence of the moderately thermophilic mineral-sulfide-oxidizing firmicute Sulfobacillus acidophilus type strain (NAL(T)).</title>
        <authorList>
            <person name="Anderson I."/>
            <person name="Chertkov O."/>
            <person name="Chen A."/>
            <person name="Saunders E."/>
            <person name="Lapidus A."/>
            <person name="Nolan M."/>
            <person name="Lucas S."/>
            <person name="Hammon N."/>
            <person name="Deshpande S."/>
            <person name="Cheng J.F."/>
            <person name="Han C."/>
            <person name="Tapia R."/>
            <person name="Goodwin L.A."/>
            <person name="Pitluck S."/>
            <person name="Liolios K."/>
            <person name="Pagani I."/>
            <person name="Ivanova N."/>
            <person name="Mikhailova N."/>
            <person name="Pati A."/>
            <person name="Palaniappan K."/>
            <person name="Land M."/>
            <person name="Pan C."/>
            <person name="Rohde M."/>
            <person name="Pukall R."/>
            <person name="Goker M."/>
            <person name="Detter J.C."/>
            <person name="Woyke T."/>
            <person name="Bristow J."/>
            <person name="Eisen J.A."/>
            <person name="Markowitz V."/>
            <person name="Hugenholtz P."/>
            <person name="Kyrpides N.C."/>
            <person name="Klenk H.P."/>
            <person name="Mavromatis K."/>
        </authorList>
    </citation>
    <scope>NUCLEOTIDE SEQUENCE [LARGE SCALE GENOMIC DNA]</scope>
    <source>
        <strain evidence="6">ATCC 700253 / DSM 10332 / NAL</strain>
    </source>
</reference>
<dbReference type="SMART" id="SM00420">
    <property type="entry name" value="HTH_DEOR"/>
    <property type="match status" value="1"/>
</dbReference>
<organism evidence="5 6">
    <name type="scientific">Sulfobacillus acidophilus (strain ATCC 700253 / DSM 10332 / NAL)</name>
    <dbReference type="NCBI Taxonomy" id="679936"/>
    <lineage>
        <taxon>Bacteria</taxon>
        <taxon>Bacillati</taxon>
        <taxon>Bacillota</taxon>
        <taxon>Clostridia</taxon>
        <taxon>Eubacteriales</taxon>
        <taxon>Clostridiales Family XVII. Incertae Sedis</taxon>
        <taxon>Sulfobacillus</taxon>
    </lineage>
</organism>
<dbReference type="GO" id="GO:0003700">
    <property type="term" value="F:DNA-binding transcription factor activity"/>
    <property type="evidence" value="ECO:0007669"/>
    <property type="project" value="InterPro"/>
</dbReference>
<keyword evidence="3" id="KW-0804">Transcription</keyword>
<feature type="domain" description="HTH deoR-type" evidence="4">
    <location>
        <begin position="3"/>
        <end position="58"/>
    </location>
</feature>
<dbReference type="Pfam" id="PF08220">
    <property type="entry name" value="HTH_DeoR"/>
    <property type="match status" value="1"/>
</dbReference>
<dbReference type="PROSITE" id="PS51000">
    <property type="entry name" value="HTH_DEOR_2"/>
    <property type="match status" value="1"/>
</dbReference>
<reference evidence="6" key="1">
    <citation type="submission" date="2011-12" db="EMBL/GenBank/DDBJ databases">
        <title>The complete genome of chromosome of Sulfobacillus acidophilus DSM 10332.</title>
        <authorList>
            <person name="Lucas S."/>
            <person name="Han J."/>
            <person name="Lapidus A."/>
            <person name="Bruce D."/>
            <person name="Goodwin L."/>
            <person name="Pitluck S."/>
            <person name="Peters L."/>
            <person name="Kyrpides N."/>
            <person name="Mavromatis K."/>
            <person name="Ivanova N."/>
            <person name="Mikhailova N."/>
            <person name="Chertkov O."/>
            <person name="Saunders E."/>
            <person name="Detter J.C."/>
            <person name="Tapia R."/>
            <person name="Han C."/>
            <person name="Land M."/>
            <person name="Hauser L."/>
            <person name="Markowitz V."/>
            <person name="Cheng J.-F."/>
            <person name="Hugenholtz P."/>
            <person name="Woyke T."/>
            <person name="Wu D."/>
            <person name="Pukall R."/>
            <person name="Gehrich-Schroeter G."/>
            <person name="Schneider S."/>
            <person name="Klenk H.-P."/>
            <person name="Eisen J.A."/>
        </authorList>
    </citation>
    <scope>NUCLEOTIDE SEQUENCE [LARGE SCALE GENOMIC DNA]</scope>
    <source>
        <strain evidence="6">ATCC 700253 / DSM 10332 / NAL</strain>
    </source>
</reference>
<accession>G8U1L8</accession>
<dbReference type="SUPFAM" id="SSF46785">
    <property type="entry name" value="Winged helix' DNA-binding domain"/>
    <property type="match status" value="1"/>
</dbReference>
<dbReference type="PANTHER" id="PTHR30363:SF44">
    <property type="entry name" value="AGA OPERON TRANSCRIPTIONAL REPRESSOR-RELATED"/>
    <property type="match status" value="1"/>
</dbReference>
<dbReference type="Pfam" id="PF00455">
    <property type="entry name" value="DeoRC"/>
    <property type="match status" value="1"/>
</dbReference>
<dbReference type="STRING" id="679936.Sulac_3177"/>
<dbReference type="SUPFAM" id="SSF100950">
    <property type="entry name" value="NagB/RpiA/CoA transferase-like"/>
    <property type="match status" value="1"/>
</dbReference>
<name>G8U1L8_SULAD</name>
<dbReference type="PROSITE" id="PS00894">
    <property type="entry name" value="HTH_DEOR_1"/>
    <property type="match status" value="1"/>
</dbReference>
<keyword evidence="2" id="KW-0238">DNA-binding</keyword>
<dbReference type="PRINTS" id="PR00037">
    <property type="entry name" value="HTHLACR"/>
</dbReference>